<reference evidence="2 3" key="1">
    <citation type="submission" date="2023-10" db="EMBL/GenBank/DDBJ databases">
        <title>Complete Genome Sequence of Limnobacter thiooxidans CS-K2T, Isolated from freshwater lake sediments in Bavaria, Germany.</title>
        <authorList>
            <person name="Naruki M."/>
            <person name="Watanabe A."/>
            <person name="Warashina T."/>
            <person name="Morita T."/>
            <person name="Arakawa K."/>
        </authorList>
    </citation>
    <scope>NUCLEOTIDE SEQUENCE [LARGE SCALE GENOMIC DNA]</scope>
    <source>
        <strain evidence="2 3">CS-K2</strain>
    </source>
</reference>
<dbReference type="SUPFAM" id="SSF109604">
    <property type="entry name" value="HD-domain/PDEase-like"/>
    <property type="match status" value="1"/>
</dbReference>
<accession>A0AA86MEG8</accession>
<organism evidence="2 3">
    <name type="scientific">Limnobacter thiooxidans</name>
    <dbReference type="NCBI Taxonomy" id="131080"/>
    <lineage>
        <taxon>Bacteria</taxon>
        <taxon>Pseudomonadati</taxon>
        <taxon>Pseudomonadota</taxon>
        <taxon>Betaproteobacteria</taxon>
        <taxon>Burkholderiales</taxon>
        <taxon>Burkholderiaceae</taxon>
        <taxon>Limnobacter</taxon>
    </lineage>
</organism>
<dbReference type="InterPro" id="IPR013976">
    <property type="entry name" value="HDOD"/>
</dbReference>
<sequence>MSHLCGVLVVPALSVSSPRLLAQLQSEDLTIKELADLLKLDPGLGARLLHVANSPFFGVSRKISSVGEAVIVLGLNQTRSLVQVEMIRSVVEEYPWKLLSLRDYWQRSLSVAAACQVLADRIAYSQSTAFSTGLFHNLGELVMLQQYTENYGELLQTAVRGQELANEENARFHTDHGQMGAEVLQSWNFPIDICNALATQYSDSISNDDDLLTQVLKTAHIVVHATDADEILSSVSPLAASSFGISKVTLPAMVQTLYKKIKQWTDLAGAI</sequence>
<dbReference type="KEGG" id="lto:RGQ30_25270"/>
<feature type="domain" description="HDOD" evidence="1">
    <location>
        <begin position="10"/>
        <end position="203"/>
    </location>
</feature>
<dbReference type="Gene3D" id="1.10.3210.10">
    <property type="entry name" value="Hypothetical protein af1432"/>
    <property type="match status" value="1"/>
</dbReference>
<name>A0AA86MEG8_9BURK</name>
<dbReference type="Proteomes" id="UP001329151">
    <property type="component" value="Chromosome"/>
</dbReference>
<evidence type="ECO:0000313" key="2">
    <source>
        <dbReference type="EMBL" id="BET27026.1"/>
    </source>
</evidence>
<dbReference type="Pfam" id="PF08668">
    <property type="entry name" value="HDOD"/>
    <property type="match status" value="1"/>
</dbReference>
<gene>
    <name evidence="2" type="ORF">RGQ30_25270</name>
</gene>
<dbReference type="PROSITE" id="PS51833">
    <property type="entry name" value="HDOD"/>
    <property type="match status" value="1"/>
</dbReference>
<proteinExistence type="predicted"/>
<dbReference type="RefSeq" id="WP_130557854.1">
    <property type="nucleotide sequence ID" value="NZ_AP028947.1"/>
</dbReference>
<dbReference type="EMBL" id="AP028947">
    <property type="protein sequence ID" value="BET27026.1"/>
    <property type="molecule type" value="Genomic_DNA"/>
</dbReference>
<protein>
    <submittedName>
        <fullName evidence="2">HDOD domain-containing protein</fullName>
    </submittedName>
</protein>
<dbReference type="AlphaFoldDB" id="A0AA86MEG8"/>
<dbReference type="PANTHER" id="PTHR33525:SF6">
    <property type="entry name" value="HDOD DOMAIN-CONTAINING PROTEIN"/>
    <property type="match status" value="1"/>
</dbReference>
<dbReference type="PANTHER" id="PTHR33525">
    <property type="match status" value="1"/>
</dbReference>
<evidence type="ECO:0000259" key="1">
    <source>
        <dbReference type="PROSITE" id="PS51833"/>
    </source>
</evidence>
<dbReference type="InterPro" id="IPR052340">
    <property type="entry name" value="RNase_Y/CdgJ"/>
</dbReference>
<keyword evidence="3" id="KW-1185">Reference proteome</keyword>
<evidence type="ECO:0000313" key="3">
    <source>
        <dbReference type="Proteomes" id="UP001329151"/>
    </source>
</evidence>